<feature type="compositionally biased region" description="Basic and acidic residues" evidence="1">
    <location>
        <begin position="13"/>
        <end position="25"/>
    </location>
</feature>
<keyword evidence="3" id="KW-1185">Reference proteome</keyword>
<gene>
    <name evidence="2" type="ordered locus">Hmuk_3071</name>
</gene>
<evidence type="ECO:0000313" key="2">
    <source>
        <dbReference type="EMBL" id="ACV49176.1"/>
    </source>
</evidence>
<dbReference type="AlphaFoldDB" id="C7P1T6"/>
<dbReference type="HOGENOM" id="CLU_3056986_0_0_2"/>
<reference evidence="2 3" key="1">
    <citation type="journal article" date="2009" name="Stand. Genomic Sci.">
        <title>Complete genome sequence of Halomicrobium mukohataei type strain (arg-2).</title>
        <authorList>
            <person name="Tindall B.J."/>
            <person name="Schneider S."/>
            <person name="Lapidus A."/>
            <person name="Copeland A."/>
            <person name="Glavina Del Rio T."/>
            <person name="Nolan M."/>
            <person name="Lucas S."/>
            <person name="Chen F."/>
            <person name="Tice H."/>
            <person name="Cheng J.F."/>
            <person name="Saunders E."/>
            <person name="Bruce D."/>
            <person name="Goodwin L."/>
            <person name="Pitluck S."/>
            <person name="Mikhailova N."/>
            <person name="Pati A."/>
            <person name="Ivanova N."/>
            <person name="Mavrommatis K."/>
            <person name="Chen A."/>
            <person name="Palaniappan K."/>
            <person name="Chain P."/>
            <person name="Land M."/>
            <person name="Hauser L."/>
            <person name="Chang Y.J."/>
            <person name="Jeffries C.D."/>
            <person name="Brettin T."/>
            <person name="Han C."/>
            <person name="Rohde M."/>
            <person name="Goker M."/>
            <person name="Bristow J."/>
            <person name="Eisen J.A."/>
            <person name="Markowitz V."/>
            <person name="Hugenholtz P."/>
            <person name="Klenk H.P."/>
            <person name="Kyrpides N.C."/>
            <person name="Detter J.C."/>
        </authorList>
    </citation>
    <scope>NUCLEOTIDE SEQUENCE [LARGE SCALE GENOMIC DNA]</scope>
    <source>
        <strain evidence="3">ATCC 700874 / DSM 12286 / JCM 9738 / NCIMB 13541</strain>
    </source>
</reference>
<protein>
    <submittedName>
        <fullName evidence="2">Uncharacterized protein</fullName>
    </submittedName>
</protein>
<dbReference type="EMBL" id="CP001688">
    <property type="protein sequence ID" value="ACV49176.1"/>
    <property type="molecule type" value="Genomic_DNA"/>
</dbReference>
<proteinExistence type="predicted"/>
<sequence length="57" mass="6681">MQKRMPYMSADDFSVHDDDCEKQESDWMPLSDLPDEVTSIDDLDCECWADYESLSEI</sequence>
<evidence type="ECO:0000313" key="3">
    <source>
        <dbReference type="Proteomes" id="UP000001746"/>
    </source>
</evidence>
<feature type="region of interest" description="Disordered" evidence="1">
    <location>
        <begin position="1"/>
        <end position="33"/>
    </location>
</feature>
<dbReference type="Proteomes" id="UP000001746">
    <property type="component" value="Chromosome"/>
</dbReference>
<organism evidence="2 3">
    <name type="scientific">Halomicrobium mukohataei (strain ATCC 700874 / DSM 12286 / JCM 9738 / NCIMB 13541)</name>
    <name type="common">Haloarcula mukohataei</name>
    <dbReference type="NCBI Taxonomy" id="485914"/>
    <lineage>
        <taxon>Archaea</taxon>
        <taxon>Methanobacteriati</taxon>
        <taxon>Methanobacteriota</taxon>
        <taxon>Stenosarchaea group</taxon>
        <taxon>Halobacteria</taxon>
        <taxon>Halobacteriales</taxon>
        <taxon>Haloarculaceae</taxon>
        <taxon>Halomicrobium</taxon>
    </lineage>
</organism>
<dbReference type="KEGG" id="hmu:Hmuk_3071"/>
<dbReference type="eggNOG" id="arCOG08158">
    <property type="taxonomic scope" value="Archaea"/>
</dbReference>
<dbReference type="STRING" id="485914.Hmuk_3071"/>
<evidence type="ECO:0000256" key="1">
    <source>
        <dbReference type="SAM" id="MobiDB-lite"/>
    </source>
</evidence>
<name>C7P1T6_HALMD</name>
<accession>C7P1T6</accession>